<comment type="similarity">
    <text evidence="1">Belongs to the short-chain dehydrogenases/reductases (SDR) family.</text>
</comment>
<dbReference type="InterPro" id="IPR002347">
    <property type="entry name" value="SDR_fam"/>
</dbReference>
<dbReference type="NCBIfam" id="NF005559">
    <property type="entry name" value="PRK07231.1"/>
    <property type="match status" value="1"/>
</dbReference>
<dbReference type="PANTHER" id="PTHR42820">
    <property type="entry name" value="SHORT-CHAIN DEHYDROGENASE REDUCTASE"/>
    <property type="match status" value="1"/>
</dbReference>
<dbReference type="PRINTS" id="PR00081">
    <property type="entry name" value="GDHRDH"/>
</dbReference>
<protein>
    <submittedName>
        <fullName evidence="2">3-ketoacyl-(Acyl-carrier-protein) reductase</fullName>
        <ecNumber evidence="2">1.1.1.100</ecNumber>
    </submittedName>
</protein>
<dbReference type="FunFam" id="3.40.50.720:FF:000084">
    <property type="entry name" value="Short-chain dehydrogenase reductase"/>
    <property type="match status" value="1"/>
</dbReference>
<dbReference type="EMBL" id="FIZP01000007">
    <property type="protein sequence ID" value="CZE48331.1"/>
    <property type="molecule type" value="Genomic_DNA"/>
</dbReference>
<organism evidence="2 3">
    <name type="scientific">Campylobacter geochelonis</name>
    <dbReference type="NCBI Taxonomy" id="1780362"/>
    <lineage>
        <taxon>Bacteria</taxon>
        <taxon>Pseudomonadati</taxon>
        <taxon>Campylobacterota</taxon>
        <taxon>Epsilonproteobacteria</taxon>
        <taxon>Campylobacterales</taxon>
        <taxon>Campylobacteraceae</taxon>
        <taxon>Campylobacter</taxon>
    </lineage>
</organism>
<proteinExistence type="inferred from homology"/>
<sequence>MRLKDKIAIITGGSSGIGAEICKLFVSKGAKVVVVSRHENKALMNQLGENAVFFSTDVSDEKSVEKLYKFVLDKFAKLDILVNNAGITGENLHTHELEFSEWKRVFDINVNGSFLMSKQAILLMIKERSGSIINIGSVLGVVGSENFGAYCASKAAIIAMSKQDAINYAKYNIRVNSISPGTVMTELVASMKDKIGDESFKSIFASNHPLGGVGEPKDVAYGALYLASDESKWVTGTNLVIDGGFLAR</sequence>
<evidence type="ECO:0000313" key="2">
    <source>
        <dbReference type="EMBL" id="CZE48331.1"/>
    </source>
</evidence>
<dbReference type="OrthoDB" id="5359522at2"/>
<dbReference type="Proteomes" id="UP000069632">
    <property type="component" value="Unassembled WGS sequence"/>
</dbReference>
<evidence type="ECO:0000313" key="3">
    <source>
        <dbReference type="Proteomes" id="UP000069632"/>
    </source>
</evidence>
<gene>
    <name evidence="2" type="primary">fabG_3</name>
    <name evidence="2" type="ORF">ERS672216_01359</name>
</gene>
<dbReference type="Gene3D" id="3.40.50.720">
    <property type="entry name" value="NAD(P)-binding Rossmann-like Domain"/>
    <property type="match status" value="1"/>
</dbReference>
<dbReference type="InterPro" id="IPR036291">
    <property type="entry name" value="NAD(P)-bd_dom_sf"/>
</dbReference>
<dbReference type="SUPFAM" id="SSF51735">
    <property type="entry name" value="NAD(P)-binding Rossmann-fold domains"/>
    <property type="match status" value="1"/>
</dbReference>
<accession>A0A128EIC8</accession>
<dbReference type="PANTHER" id="PTHR42820:SF1">
    <property type="entry name" value="SHORT-CHAIN DEHYDROGENASE_REDUCTASE FAMILY PROTEIN"/>
    <property type="match status" value="1"/>
</dbReference>
<keyword evidence="2" id="KW-0560">Oxidoreductase</keyword>
<dbReference type="AlphaFoldDB" id="A0A128EIC8"/>
<dbReference type="EC" id="1.1.1.100" evidence="2"/>
<dbReference type="Pfam" id="PF13561">
    <property type="entry name" value="adh_short_C2"/>
    <property type="match status" value="1"/>
</dbReference>
<keyword evidence="3" id="KW-1185">Reference proteome</keyword>
<dbReference type="RefSeq" id="WP_075540344.1">
    <property type="nucleotide sequence ID" value="NZ_CP053844.1"/>
</dbReference>
<dbReference type="PRINTS" id="PR00080">
    <property type="entry name" value="SDRFAMILY"/>
</dbReference>
<evidence type="ECO:0000256" key="1">
    <source>
        <dbReference type="ARBA" id="ARBA00006484"/>
    </source>
</evidence>
<reference evidence="2 3" key="1">
    <citation type="submission" date="2016-02" db="EMBL/GenBank/DDBJ databases">
        <authorList>
            <consortium name="Pathogen Informatics"/>
        </authorList>
    </citation>
    <scope>NUCLEOTIDE SEQUENCE [LARGE SCALE GENOMIC DNA]</scope>
    <source>
        <strain evidence="2 3">RC20</strain>
    </source>
</reference>
<name>A0A128EIC8_9BACT</name>
<dbReference type="CDD" id="cd05233">
    <property type="entry name" value="SDR_c"/>
    <property type="match status" value="1"/>
</dbReference>
<dbReference type="GO" id="GO:0004316">
    <property type="term" value="F:3-oxoacyl-[acyl-carrier-protein] reductase (NADPH) activity"/>
    <property type="evidence" value="ECO:0007669"/>
    <property type="project" value="UniProtKB-EC"/>
</dbReference>